<evidence type="ECO:0000313" key="3">
    <source>
        <dbReference type="Proteomes" id="UP001057375"/>
    </source>
</evidence>
<evidence type="ECO:0000313" key="2">
    <source>
        <dbReference type="EMBL" id="GKT32789.1"/>
    </source>
</evidence>
<feature type="region of interest" description="Disordered" evidence="1">
    <location>
        <begin position="455"/>
        <end position="501"/>
    </location>
</feature>
<feature type="compositionally biased region" description="Polar residues" evidence="1">
    <location>
        <begin position="269"/>
        <end position="284"/>
    </location>
</feature>
<name>A0ABQ5KNC7_9EUKA</name>
<gene>
    <name evidence="2" type="ORF">ADUPG1_006857</name>
</gene>
<protein>
    <submittedName>
        <fullName evidence="2">Uncharacterized protein</fullName>
    </submittedName>
</protein>
<evidence type="ECO:0000256" key="1">
    <source>
        <dbReference type="SAM" id="MobiDB-lite"/>
    </source>
</evidence>
<sequence length="515" mass="58299">MEVISSYLLEDRKQFDPVFVGRSEVFSSSAGIKTLSTYSKEDIINGFKRILGVGCQYSGWPAFFRRYVVFLRQNPDILDSSYSPKYSNIKNLLFFSLNLPIHALECSVCTFEPIFPSGESYSEYTHSCAWCRMCGSGETKVISEDLSETDAEIVTSYRVPSIIDHHADSCVIREYLCDARAILWELETIPEAATSFQGVNRDGTFPSLRSIQSPLNYPYRSSHIPPIQSSELEQADDMDDIEIIDIGDDDLNPLGSVEEDETEMIPSSIRTKNNKNNPLKQTRTLPIDSNPKLSITSHTSSATSTRLEHRVLTSNEILSIIGLLSTCCVDSFQPLSGIEKIVKTTMAVKVSGRSKYRNEELKHEEEQEEKEDNEKGDGLMKGEAGCVFDSTFSLTSHQHLLRKRSLPYVLENLDSFVYSNSDSLFTPKSIRLLLTHLLRTVLFLVTEQQRIEESGEYIDIGIGDHEEEEEDDDEEEEERRGDRKEKGKGRGSKKNKPLNGIKEFDIKESRIKLSL</sequence>
<dbReference type="EMBL" id="BQXS01010054">
    <property type="protein sequence ID" value="GKT32789.1"/>
    <property type="molecule type" value="Genomic_DNA"/>
</dbReference>
<dbReference type="Proteomes" id="UP001057375">
    <property type="component" value="Unassembled WGS sequence"/>
</dbReference>
<feature type="region of interest" description="Disordered" evidence="1">
    <location>
        <begin position="356"/>
        <end position="379"/>
    </location>
</feature>
<reference evidence="2" key="1">
    <citation type="submission" date="2022-03" db="EMBL/GenBank/DDBJ databases">
        <title>Draft genome sequence of Aduncisulcus paluster, a free-living microaerophilic Fornicata.</title>
        <authorList>
            <person name="Yuyama I."/>
            <person name="Kume K."/>
            <person name="Tamura T."/>
            <person name="Inagaki Y."/>
            <person name="Hashimoto T."/>
        </authorList>
    </citation>
    <scope>NUCLEOTIDE SEQUENCE</scope>
    <source>
        <strain evidence="2">NY0171</strain>
    </source>
</reference>
<proteinExistence type="predicted"/>
<feature type="compositionally biased region" description="Basic residues" evidence="1">
    <location>
        <begin position="486"/>
        <end position="496"/>
    </location>
</feature>
<feature type="compositionally biased region" description="Acidic residues" evidence="1">
    <location>
        <begin position="465"/>
        <end position="477"/>
    </location>
</feature>
<organism evidence="2 3">
    <name type="scientific">Aduncisulcus paluster</name>
    <dbReference type="NCBI Taxonomy" id="2918883"/>
    <lineage>
        <taxon>Eukaryota</taxon>
        <taxon>Metamonada</taxon>
        <taxon>Carpediemonas-like organisms</taxon>
        <taxon>Aduncisulcus</taxon>
    </lineage>
</organism>
<feature type="compositionally biased region" description="Basic and acidic residues" evidence="1">
    <location>
        <begin position="356"/>
        <end position="365"/>
    </location>
</feature>
<feature type="region of interest" description="Disordered" evidence="1">
    <location>
        <begin position="269"/>
        <end position="301"/>
    </location>
</feature>
<accession>A0ABQ5KNC7</accession>
<keyword evidence="3" id="KW-1185">Reference proteome</keyword>
<feature type="non-terminal residue" evidence="2">
    <location>
        <position position="515"/>
    </location>
</feature>
<comment type="caution">
    <text evidence="2">The sequence shown here is derived from an EMBL/GenBank/DDBJ whole genome shotgun (WGS) entry which is preliminary data.</text>
</comment>